<sequence>MRIRRVSSHFRDYIDSSHFKTTLTSITISISPTEMHIELGIGKHFKDYSTPSFVIQYDYGYEDHCLMTCLKNGYYADGVQKVLKNQNYVDKFCDDLERILRLNGSVLNTLFIYFGGWPGLGVEITKRNSSMISRMFSTILRRKTEKTVIISADDIRKNVTQIWNVIGKSFKRRKLKTEFLQVVFLRGHLQIMDILDNLDPKVLKKLDIVFCDSTARAIGHGEHIEMEKYDRPLSRWLHDFYTNPNVDTSSELYNWVKEYFI</sequence>
<protein>
    <recommendedName>
        <fullName evidence="3">DUF38 domain-containing protein</fullName>
    </recommendedName>
</protein>
<keyword evidence="2" id="KW-1185">Reference proteome</keyword>
<proteinExistence type="predicted"/>
<dbReference type="AlphaFoldDB" id="G0P5W9"/>
<dbReference type="EMBL" id="GL380090">
    <property type="protein sequence ID" value="EGT46084.1"/>
    <property type="molecule type" value="Genomic_DNA"/>
</dbReference>
<name>G0P5W9_CAEBE</name>
<dbReference type="Proteomes" id="UP000008068">
    <property type="component" value="Unassembled WGS sequence"/>
</dbReference>
<dbReference type="HOGENOM" id="CLU_953867_0_0_1"/>
<dbReference type="InParanoid" id="G0P5W9"/>
<evidence type="ECO:0000313" key="1">
    <source>
        <dbReference type="EMBL" id="EGT46084.1"/>
    </source>
</evidence>
<reference evidence="2" key="1">
    <citation type="submission" date="2011-07" db="EMBL/GenBank/DDBJ databases">
        <authorList>
            <consortium name="Caenorhabditis brenneri Sequencing and Analysis Consortium"/>
            <person name="Wilson R.K."/>
        </authorList>
    </citation>
    <scope>NUCLEOTIDE SEQUENCE [LARGE SCALE GENOMIC DNA]</scope>
    <source>
        <strain evidence="2">PB2801</strain>
    </source>
</reference>
<accession>G0P5W9</accession>
<gene>
    <name evidence="1" type="ORF">CAEBREN_15789</name>
</gene>
<evidence type="ECO:0000313" key="2">
    <source>
        <dbReference type="Proteomes" id="UP000008068"/>
    </source>
</evidence>
<organism evidence="2">
    <name type="scientific">Caenorhabditis brenneri</name>
    <name type="common">Nematode worm</name>
    <dbReference type="NCBI Taxonomy" id="135651"/>
    <lineage>
        <taxon>Eukaryota</taxon>
        <taxon>Metazoa</taxon>
        <taxon>Ecdysozoa</taxon>
        <taxon>Nematoda</taxon>
        <taxon>Chromadorea</taxon>
        <taxon>Rhabditida</taxon>
        <taxon>Rhabditina</taxon>
        <taxon>Rhabditomorpha</taxon>
        <taxon>Rhabditoidea</taxon>
        <taxon>Rhabditidae</taxon>
        <taxon>Peloderinae</taxon>
        <taxon>Caenorhabditis</taxon>
    </lineage>
</organism>
<evidence type="ECO:0008006" key="3">
    <source>
        <dbReference type="Google" id="ProtNLM"/>
    </source>
</evidence>